<gene>
    <name evidence="1" type="ORF">AKJ62_00660</name>
</gene>
<evidence type="ECO:0008006" key="3">
    <source>
        <dbReference type="Google" id="ProtNLM"/>
    </source>
</evidence>
<sequence>MCKQLGDGRPIKLFVSGLHGSEHETTDPILEDYYDRMSEKAFKGTLHICRLGMENRKYVSTLDSDYWDTKTGKELLSIVEGLRPSIYTELHSYFDSSKLTDSERIERKGVPPLVELEPGILAGSVSPFLRKEAFQREDFCFLLEVPKNADSFDKVLEILEIIGFGANRKEIVEDLKKRYPSQMRRLKKYYELFYKGDLPKSSDSFYE</sequence>
<dbReference type="AlphaFoldDB" id="A0A133U8K9"/>
<proteinExistence type="predicted"/>
<evidence type="ECO:0000313" key="1">
    <source>
        <dbReference type="EMBL" id="KXA90524.1"/>
    </source>
</evidence>
<dbReference type="EMBL" id="LHXL01000004">
    <property type="protein sequence ID" value="KXA90524.1"/>
    <property type="molecule type" value="Genomic_DNA"/>
</dbReference>
<reference evidence="1 2" key="1">
    <citation type="journal article" date="2016" name="Sci. Rep.">
        <title>Metabolic traits of an uncultured archaeal lineage -MSBL1- from brine pools of the Red Sea.</title>
        <authorList>
            <person name="Mwirichia R."/>
            <person name="Alam I."/>
            <person name="Rashid M."/>
            <person name="Vinu M."/>
            <person name="Ba-Alawi W."/>
            <person name="Anthony Kamau A."/>
            <person name="Kamanda Ngugi D."/>
            <person name="Goker M."/>
            <person name="Klenk H.P."/>
            <person name="Bajic V."/>
            <person name="Stingl U."/>
        </authorList>
    </citation>
    <scope>NUCLEOTIDE SEQUENCE [LARGE SCALE GENOMIC DNA]</scope>
    <source>
        <strain evidence="1">SCGC-AAA259D14</strain>
    </source>
</reference>
<dbReference type="InterPro" id="IPR019218">
    <property type="entry name" value="DUF2119"/>
</dbReference>
<protein>
    <recommendedName>
        <fullName evidence="3">DUF2119 domain-containing protein</fullName>
    </recommendedName>
</protein>
<organism evidence="1 2">
    <name type="scientific">candidate division MSBL1 archaeon SCGC-AAA259D14</name>
    <dbReference type="NCBI Taxonomy" id="1698261"/>
    <lineage>
        <taxon>Archaea</taxon>
        <taxon>Methanobacteriati</taxon>
        <taxon>Methanobacteriota</taxon>
        <taxon>candidate division MSBL1</taxon>
    </lineage>
</organism>
<keyword evidence="2" id="KW-1185">Reference proteome</keyword>
<name>A0A133U8K9_9EURY</name>
<dbReference type="Pfam" id="PF09892">
    <property type="entry name" value="DUF2119"/>
    <property type="match status" value="1"/>
</dbReference>
<evidence type="ECO:0000313" key="2">
    <source>
        <dbReference type="Proteomes" id="UP000070589"/>
    </source>
</evidence>
<comment type="caution">
    <text evidence="1">The sequence shown here is derived from an EMBL/GenBank/DDBJ whole genome shotgun (WGS) entry which is preliminary data.</text>
</comment>
<accession>A0A133U8K9</accession>
<dbReference type="Proteomes" id="UP000070589">
    <property type="component" value="Unassembled WGS sequence"/>
</dbReference>